<feature type="compositionally biased region" description="Basic and acidic residues" evidence="1">
    <location>
        <begin position="82"/>
        <end position="94"/>
    </location>
</feature>
<keyword evidence="3" id="KW-1185">Reference proteome</keyword>
<protein>
    <submittedName>
        <fullName evidence="2">Uncharacterized protein</fullName>
    </submittedName>
</protein>
<reference evidence="2 3" key="1">
    <citation type="submission" date="2019-12" db="EMBL/GenBank/DDBJ databases">
        <title>Genome sequence of Streptomyces bambusae.</title>
        <authorList>
            <person name="Bansal K."/>
            <person name="Choksket S."/>
            <person name="Korpole S."/>
            <person name="Patil P.B."/>
        </authorList>
    </citation>
    <scope>NUCLEOTIDE SEQUENCE [LARGE SCALE GENOMIC DNA]</scope>
    <source>
        <strain evidence="2 3">SK60</strain>
    </source>
</reference>
<feature type="compositionally biased region" description="Low complexity" evidence="1">
    <location>
        <begin position="11"/>
        <end position="24"/>
    </location>
</feature>
<evidence type="ECO:0000256" key="1">
    <source>
        <dbReference type="SAM" id="MobiDB-lite"/>
    </source>
</evidence>
<evidence type="ECO:0000313" key="2">
    <source>
        <dbReference type="EMBL" id="MBW5487197.1"/>
    </source>
</evidence>
<feature type="region of interest" description="Disordered" evidence="1">
    <location>
        <begin position="47"/>
        <end position="94"/>
    </location>
</feature>
<feature type="non-terminal residue" evidence="2">
    <location>
        <position position="94"/>
    </location>
</feature>
<dbReference type="EMBL" id="WTFF01000718">
    <property type="protein sequence ID" value="MBW5487197.1"/>
    <property type="molecule type" value="Genomic_DNA"/>
</dbReference>
<feature type="compositionally biased region" description="Low complexity" evidence="1">
    <location>
        <begin position="47"/>
        <end position="57"/>
    </location>
</feature>
<feature type="compositionally biased region" description="Basic and acidic residues" evidence="1">
    <location>
        <begin position="59"/>
        <end position="73"/>
    </location>
</feature>
<gene>
    <name evidence="2" type="ORF">GPJ59_36695</name>
</gene>
<organism evidence="2 3">
    <name type="scientific">Streptomyces bambusae</name>
    <dbReference type="NCBI Taxonomy" id="1550616"/>
    <lineage>
        <taxon>Bacteria</taxon>
        <taxon>Bacillati</taxon>
        <taxon>Actinomycetota</taxon>
        <taxon>Actinomycetes</taxon>
        <taxon>Kitasatosporales</taxon>
        <taxon>Streptomycetaceae</taxon>
        <taxon>Streptomyces</taxon>
    </lineage>
</organism>
<dbReference type="Proteomes" id="UP000812013">
    <property type="component" value="Unassembled WGS sequence"/>
</dbReference>
<comment type="caution">
    <text evidence="2">The sequence shown here is derived from an EMBL/GenBank/DDBJ whole genome shotgun (WGS) entry which is preliminary data.</text>
</comment>
<name>A0ABS6ZHH5_9ACTN</name>
<proteinExistence type="predicted"/>
<evidence type="ECO:0000313" key="3">
    <source>
        <dbReference type="Proteomes" id="UP000812013"/>
    </source>
</evidence>
<feature type="region of interest" description="Disordered" evidence="1">
    <location>
        <begin position="1"/>
        <end position="24"/>
    </location>
</feature>
<sequence length="94" mass="9518">MKSRPDPAALVPRTPRTARRSTAAAGVRVVLSSLVLATGLSALSAPAVLSAPVSAAPRHTGDEAGADRPDPARRAAPQPGVRPEEAELLGAEHA</sequence>
<accession>A0ABS6ZHH5</accession>